<evidence type="ECO:0000256" key="12">
    <source>
        <dbReference type="ARBA" id="ARBA00023326"/>
    </source>
</evidence>
<evidence type="ECO:0000256" key="5">
    <source>
        <dbReference type="ARBA" id="ARBA00012272"/>
    </source>
</evidence>
<evidence type="ECO:0000313" key="16">
    <source>
        <dbReference type="Proteomes" id="UP000231358"/>
    </source>
</evidence>
<dbReference type="Proteomes" id="UP000231358">
    <property type="component" value="Unassembled WGS sequence"/>
</dbReference>
<evidence type="ECO:0000256" key="14">
    <source>
        <dbReference type="RuleBase" id="RU367009"/>
    </source>
</evidence>
<dbReference type="EMBL" id="NEXV01000177">
    <property type="protein sequence ID" value="PIG87255.1"/>
    <property type="molecule type" value="Genomic_DNA"/>
</dbReference>
<comment type="subcellular location">
    <subcellularLocation>
        <location evidence="3 14">Secreted</location>
    </subcellularLocation>
</comment>
<evidence type="ECO:0000256" key="8">
    <source>
        <dbReference type="ARBA" id="ARBA00022837"/>
    </source>
</evidence>
<dbReference type="GO" id="GO:0045490">
    <property type="term" value="P:pectin catabolic process"/>
    <property type="evidence" value="ECO:0007669"/>
    <property type="project" value="TreeGrafter"/>
</dbReference>
<comment type="similarity">
    <text evidence="4 14">Belongs to the polysaccharide lyase 3 family.</text>
</comment>
<evidence type="ECO:0000256" key="1">
    <source>
        <dbReference type="ARBA" id="ARBA00000695"/>
    </source>
</evidence>
<name>A0A2G7G3U8_9EURO</name>
<evidence type="ECO:0000256" key="10">
    <source>
        <dbReference type="ARBA" id="ARBA00023277"/>
    </source>
</evidence>
<keyword evidence="10" id="KW-0119">Carbohydrate metabolism</keyword>
<comment type="caution">
    <text evidence="15">The sequence shown here is derived from an EMBL/GenBank/DDBJ whole genome shotgun (WGS) entry which is preliminary data.</text>
</comment>
<keyword evidence="6 14" id="KW-0964">Secreted</keyword>
<feature type="signal peptide" evidence="14">
    <location>
        <begin position="1"/>
        <end position="17"/>
    </location>
</feature>
<dbReference type="InterPro" id="IPR011050">
    <property type="entry name" value="Pectin_lyase_fold/virulence"/>
</dbReference>
<keyword evidence="9 14" id="KW-0456">Lyase</keyword>
<keyword evidence="7 14" id="KW-0732">Signal</keyword>
<keyword evidence="11" id="KW-0961">Cell wall biogenesis/degradation</keyword>
<sequence>MLPKAVLLSLLASMALGASEFPIPESAGTETFSEPQEIAAGETFDGGLKTYGRGVECTGQEEGGDSDAVFILQEGATLKNAIIGADQIEGVHCQGACTIENVWWEKVCEDALSLKKGSGPYKVIGGGAQGAEDKVIQHNAEGEVSIDGFVVSDFGKLFRSCGNCDSQSQRSVTITNVKAYNGKKLAGVNENYGDVATITDTCATSVKVSARPTRLPRALVSPARLGLAPATLASTLTLFLPAKRILSVSEGISDILGAFLLYYLSPCKAVKVNTSLPSCI</sequence>
<dbReference type="GO" id="GO:0005576">
    <property type="term" value="C:extracellular region"/>
    <property type="evidence" value="ECO:0007669"/>
    <property type="project" value="UniProtKB-SubCell"/>
</dbReference>
<evidence type="ECO:0000313" key="15">
    <source>
        <dbReference type="EMBL" id="PIG87255.1"/>
    </source>
</evidence>
<dbReference type="PANTHER" id="PTHR33407">
    <property type="entry name" value="PECTATE LYASE F-RELATED"/>
    <property type="match status" value="1"/>
</dbReference>
<comment type="cofactor">
    <cofactor evidence="2 14">
        <name>Ca(2+)</name>
        <dbReference type="ChEBI" id="CHEBI:29108"/>
    </cofactor>
</comment>
<protein>
    <recommendedName>
        <fullName evidence="5 14">Pectate lyase</fullName>
        <ecNumber evidence="5 14">4.2.2.2</ecNumber>
    </recommendedName>
</protein>
<dbReference type="GO" id="GO:0030570">
    <property type="term" value="F:pectate lyase activity"/>
    <property type="evidence" value="ECO:0007669"/>
    <property type="project" value="UniProtKB-UniRule"/>
</dbReference>
<keyword evidence="8 14" id="KW-0106">Calcium</keyword>
<dbReference type="EC" id="4.2.2.2" evidence="5 14"/>
<comment type="function">
    <text evidence="13 14">Pectinolytic enzyme consist of four classes of enzymes: pectin lyase, polygalacturonase, pectin methylesterase and rhamnogalacturonase. Among pectinolytic enzymes, pectin lyase is the most important in depolymerization of pectin, since it cleaves internal glycosidic bonds of highly methylated pectins. Favors pectate, the anion, over pectin, the methyl ester.</text>
</comment>
<evidence type="ECO:0000256" key="13">
    <source>
        <dbReference type="ARBA" id="ARBA00025679"/>
    </source>
</evidence>
<gene>
    <name evidence="15" type="ORF">AARAC_011944</name>
</gene>
<dbReference type="SUPFAM" id="SSF51126">
    <property type="entry name" value="Pectin lyase-like"/>
    <property type="match status" value="1"/>
</dbReference>
<reference evidence="15 16" key="1">
    <citation type="submission" date="2017-05" db="EMBL/GenBank/DDBJ databases">
        <title>Genome sequence for an aflatoxigenic pathogen of Argentinian peanut, Aspergillus arachidicola.</title>
        <authorList>
            <person name="Moore G."/>
            <person name="Beltz S.B."/>
            <person name="Mack B.M."/>
        </authorList>
    </citation>
    <scope>NUCLEOTIDE SEQUENCE [LARGE SCALE GENOMIC DNA]</scope>
    <source>
        <strain evidence="15 16">CBS 117610</strain>
    </source>
</reference>
<evidence type="ECO:0000256" key="2">
    <source>
        <dbReference type="ARBA" id="ARBA00001913"/>
    </source>
</evidence>
<dbReference type="STRING" id="656916.A0A2G7G3U8"/>
<feature type="chain" id="PRO_5025097429" description="Pectate lyase" evidence="14">
    <location>
        <begin position="18"/>
        <end position="280"/>
    </location>
</feature>
<evidence type="ECO:0000256" key="7">
    <source>
        <dbReference type="ARBA" id="ARBA00022729"/>
    </source>
</evidence>
<accession>A0A2G7G3U8</accession>
<organism evidence="15 16">
    <name type="scientific">Aspergillus arachidicola</name>
    <dbReference type="NCBI Taxonomy" id="656916"/>
    <lineage>
        <taxon>Eukaryota</taxon>
        <taxon>Fungi</taxon>
        <taxon>Dikarya</taxon>
        <taxon>Ascomycota</taxon>
        <taxon>Pezizomycotina</taxon>
        <taxon>Eurotiomycetes</taxon>
        <taxon>Eurotiomycetidae</taxon>
        <taxon>Eurotiales</taxon>
        <taxon>Aspergillaceae</taxon>
        <taxon>Aspergillus</taxon>
        <taxon>Aspergillus subgen. Circumdati</taxon>
    </lineage>
</organism>
<dbReference type="InterPro" id="IPR012334">
    <property type="entry name" value="Pectin_lyas_fold"/>
</dbReference>
<dbReference type="InterPro" id="IPR004898">
    <property type="entry name" value="Pectate_lyase_PlyH/PlyE-like"/>
</dbReference>
<evidence type="ECO:0000256" key="9">
    <source>
        <dbReference type="ARBA" id="ARBA00023239"/>
    </source>
</evidence>
<keyword evidence="12" id="KW-0624">Polysaccharide degradation</keyword>
<evidence type="ECO:0000256" key="4">
    <source>
        <dbReference type="ARBA" id="ARBA00006463"/>
    </source>
</evidence>
<evidence type="ECO:0000256" key="11">
    <source>
        <dbReference type="ARBA" id="ARBA00023316"/>
    </source>
</evidence>
<comment type="catalytic activity">
    <reaction evidence="1 14">
        <text>Eliminative cleavage of (1-&gt;4)-alpha-D-galacturonan to give oligosaccharides with 4-deoxy-alpha-D-galact-4-enuronosyl groups at their non-reducing ends.</text>
        <dbReference type="EC" id="4.2.2.2"/>
    </reaction>
</comment>
<dbReference type="AlphaFoldDB" id="A0A2G7G3U8"/>
<evidence type="ECO:0000256" key="6">
    <source>
        <dbReference type="ARBA" id="ARBA00022525"/>
    </source>
</evidence>
<proteinExistence type="inferred from homology"/>
<dbReference type="Gene3D" id="2.160.20.10">
    <property type="entry name" value="Single-stranded right-handed beta-helix, Pectin lyase-like"/>
    <property type="match status" value="1"/>
</dbReference>
<dbReference type="PANTHER" id="PTHR33407:SF11">
    <property type="entry name" value="PECTATE LYASE H-RELATED"/>
    <property type="match status" value="1"/>
</dbReference>
<keyword evidence="16" id="KW-1185">Reference proteome</keyword>
<dbReference type="GO" id="GO:0071555">
    <property type="term" value="P:cell wall organization"/>
    <property type="evidence" value="ECO:0007669"/>
    <property type="project" value="UniProtKB-KW"/>
</dbReference>
<evidence type="ECO:0000256" key="3">
    <source>
        <dbReference type="ARBA" id="ARBA00004613"/>
    </source>
</evidence>
<dbReference type="Pfam" id="PF03211">
    <property type="entry name" value="Pectate_lyase"/>
    <property type="match status" value="1"/>
</dbReference>